<evidence type="ECO:0000313" key="2">
    <source>
        <dbReference type="Proteomes" id="UP001597100"/>
    </source>
</evidence>
<dbReference type="RefSeq" id="WP_380739012.1">
    <property type="nucleotide sequence ID" value="NZ_JBHTJP010000035.1"/>
</dbReference>
<proteinExistence type="predicted"/>
<evidence type="ECO:0008006" key="3">
    <source>
        <dbReference type="Google" id="ProtNLM"/>
    </source>
</evidence>
<organism evidence="1 2">
    <name type="scientific">Salinimicrobium gaetbulicola</name>
    <dbReference type="NCBI Taxonomy" id="999702"/>
    <lineage>
        <taxon>Bacteria</taxon>
        <taxon>Pseudomonadati</taxon>
        <taxon>Bacteroidota</taxon>
        <taxon>Flavobacteriia</taxon>
        <taxon>Flavobacteriales</taxon>
        <taxon>Flavobacteriaceae</taxon>
        <taxon>Salinimicrobium</taxon>
    </lineage>
</organism>
<dbReference type="EMBL" id="JBHTJP010000035">
    <property type="protein sequence ID" value="MFD0977048.1"/>
    <property type="molecule type" value="Genomic_DNA"/>
</dbReference>
<keyword evidence="2" id="KW-1185">Reference proteome</keyword>
<accession>A0ABW3IG97</accession>
<sequence length="106" mass="12155">MKHPWKTAFWACFFMLIAVTCLGAYAVLDQGVTLTYLRDDHSVKERELEAITQMLEGAPIPKQQVLHALEKHLLYEIPDAEADTIRLANLTFVFQNDSLQRLIKNP</sequence>
<evidence type="ECO:0000313" key="1">
    <source>
        <dbReference type="EMBL" id="MFD0977048.1"/>
    </source>
</evidence>
<gene>
    <name evidence="1" type="ORF">ACFQ1G_09610</name>
</gene>
<dbReference type="Proteomes" id="UP001597100">
    <property type="component" value="Unassembled WGS sequence"/>
</dbReference>
<reference evidence="2" key="1">
    <citation type="journal article" date="2019" name="Int. J. Syst. Evol. Microbiol.">
        <title>The Global Catalogue of Microorganisms (GCM) 10K type strain sequencing project: providing services to taxonomists for standard genome sequencing and annotation.</title>
        <authorList>
            <consortium name="The Broad Institute Genomics Platform"/>
            <consortium name="The Broad Institute Genome Sequencing Center for Infectious Disease"/>
            <person name="Wu L."/>
            <person name="Ma J."/>
        </authorList>
    </citation>
    <scope>NUCLEOTIDE SEQUENCE [LARGE SCALE GENOMIC DNA]</scope>
    <source>
        <strain evidence="2">CCUG 60898</strain>
    </source>
</reference>
<protein>
    <recommendedName>
        <fullName evidence="3">Cell division protein FtsL</fullName>
    </recommendedName>
</protein>
<comment type="caution">
    <text evidence="1">The sequence shown here is derived from an EMBL/GenBank/DDBJ whole genome shotgun (WGS) entry which is preliminary data.</text>
</comment>
<name>A0ABW3IG97_9FLAO</name>